<dbReference type="FunFam" id="3.40.50.20:FF:000010">
    <property type="entry name" value="Propionyl-CoA carboxylase subunit alpha"/>
    <property type="match status" value="1"/>
</dbReference>
<evidence type="ECO:0000256" key="6">
    <source>
        <dbReference type="PROSITE-ProRule" id="PRU00409"/>
    </source>
</evidence>
<dbReference type="SMART" id="SM00878">
    <property type="entry name" value="Biotin_carb_C"/>
    <property type="match status" value="1"/>
</dbReference>
<keyword evidence="2" id="KW-0436">Ligase</keyword>
<evidence type="ECO:0000313" key="10">
    <source>
        <dbReference type="Proteomes" id="UP000321261"/>
    </source>
</evidence>
<evidence type="ECO:0000256" key="5">
    <source>
        <dbReference type="ARBA" id="ARBA00023267"/>
    </source>
</evidence>
<dbReference type="InterPro" id="IPR011054">
    <property type="entry name" value="Rudment_hybrid_motif"/>
</dbReference>
<dbReference type="PROSITE" id="PS00867">
    <property type="entry name" value="CPSASE_2"/>
    <property type="match status" value="1"/>
</dbReference>
<sequence length="452" mass="48194">MKRLLVANRGEIAVRIIRAARDLGISTVAVHSTADAGARHVRLADAAVEIGPPPAGKSYLVADAIVEAARSAGADAVHPGYGFLSERAGFAAAVADAGLAFVGPDADVIDRMGDKVRARQVAAAAGVPTVPGTPGGVEDVEAAVAAAAEVGYPVMLKAAAGGGGRGIRVVEDEAGLRTAFPAASREAASAFGDGRMYLERFVRRARHVEVQVLGDGTDAVHLFERECSLQRRRQKVVEEALAPGIDSRVRDGMTAAAVRLAREVGYRSAGTVEFLVDDETHEFFFIEMNTRIQVEHPTTELVTGIDLVTAQLRIAAGDPLPHAQPDIAVRGWAIEFRVNAEDPARGFLPSPGKVGRVELPAGPWVRVDTWLEPDVTVPPFYDSLLAKVVVWGEDRESAIRRSRRAFAEFAVEGVPTTAGLHTEILDQPWFAAGEFHTGTLEQWLSDREEATA</sequence>
<organism evidence="9 10">
    <name type="scientific">Pseudonocardia hierapolitana</name>
    <dbReference type="NCBI Taxonomy" id="1128676"/>
    <lineage>
        <taxon>Bacteria</taxon>
        <taxon>Bacillati</taxon>
        <taxon>Actinomycetota</taxon>
        <taxon>Actinomycetes</taxon>
        <taxon>Pseudonocardiales</taxon>
        <taxon>Pseudonocardiaceae</taxon>
        <taxon>Pseudonocardia</taxon>
    </lineage>
</organism>
<dbReference type="PANTHER" id="PTHR18866:SF33">
    <property type="entry name" value="METHYLCROTONOYL-COA CARBOXYLASE SUBUNIT ALPHA, MITOCHONDRIAL-RELATED"/>
    <property type="match status" value="1"/>
</dbReference>
<keyword evidence="4 6" id="KW-0067">ATP-binding</keyword>
<dbReference type="Pfam" id="PF00289">
    <property type="entry name" value="Biotin_carb_N"/>
    <property type="match status" value="1"/>
</dbReference>
<evidence type="ECO:0000256" key="4">
    <source>
        <dbReference type="ARBA" id="ARBA00022840"/>
    </source>
</evidence>
<dbReference type="SUPFAM" id="SSF56059">
    <property type="entry name" value="Glutathione synthetase ATP-binding domain-like"/>
    <property type="match status" value="1"/>
</dbReference>
<dbReference type="InterPro" id="IPR011764">
    <property type="entry name" value="Biotin_carboxylation_dom"/>
</dbReference>
<dbReference type="InterPro" id="IPR005479">
    <property type="entry name" value="CPAse_ATP-bd"/>
</dbReference>
<dbReference type="InterPro" id="IPR005481">
    <property type="entry name" value="BC-like_N"/>
</dbReference>
<feature type="domain" description="Biotin carboxylation" evidence="8">
    <location>
        <begin position="1"/>
        <end position="445"/>
    </location>
</feature>
<dbReference type="InterPro" id="IPR016185">
    <property type="entry name" value="PreATP-grasp_dom_sf"/>
</dbReference>
<dbReference type="GO" id="GO:0046872">
    <property type="term" value="F:metal ion binding"/>
    <property type="evidence" value="ECO:0007669"/>
    <property type="project" value="InterPro"/>
</dbReference>
<evidence type="ECO:0000313" key="9">
    <source>
        <dbReference type="EMBL" id="TWF79708.1"/>
    </source>
</evidence>
<dbReference type="PROSITE" id="PS00866">
    <property type="entry name" value="CPSASE_1"/>
    <property type="match status" value="1"/>
</dbReference>
<dbReference type="InterPro" id="IPR011761">
    <property type="entry name" value="ATP-grasp"/>
</dbReference>
<dbReference type="PROSITE" id="PS50975">
    <property type="entry name" value="ATP_GRASP"/>
    <property type="match status" value="1"/>
</dbReference>
<dbReference type="GO" id="GO:0004075">
    <property type="term" value="F:biotin carboxylase activity"/>
    <property type="evidence" value="ECO:0007669"/>
    <property type="project" value="UniProtKB-EC"/>
</dbReference>
<evidence type="ECO:0000256" key="2">
    <source>
        <dbReference type="ARBA" id="ARBA00022598"/>
    </source>
</evidence>
<dbReference type="RefSeq" id="WP_147258514.1">
    <property type="nucleotide sequence ID" value="NZ_VIWU01000001.1"/>
</dbReference>
<dbReference type="AlphaFoldDB" id="A0A561SXW2"/>
<dbReference type="InterPro" id="IPR050856">
    <property type="entry name" value="Biotin_carboxylase_complex"/>
</dbReference>
<dbReference type="InterPro" id="IPR005482">
    <property type="entry name" value="Biotin_COase_C"/>
</dbReference>
<evidence type="ECO:0000259" key="8">
    <source>
        <dbReference type="PROSITE" id="PS50979"/>
    </source>
</evidence>
<protein>
    <recommendedName>
        <fullName evidence="1">biotin carboxylase</fullName>
        <ecNumber evidence="1">6.3.4.14</ecNumber>
    </recommendedName>
</protein>
<comment type="caution">
    <text evidence="9">The sequence shown here is derived from an EMBL/GenBank/DDBJ whole genome shotgun (WGS) entry which is preliminary data.</text>
</comment>
<reference evidence="9 10" key="1">
    <citation type="submission" date="2019-06" db="EMBL/GenBank/DDBJ databases">
        <title>Sequencing the genomes of 1000 actinobacteria strains.</title>
        <authorList>
            <person name="Klenk H.-P."/>
        </authorList>
    </citation>
    <scope>NUCLEOTIDE SEQUENCE [LARGE SCALE GENOMIC DNA]</scope>
    <source>
        <strain evidence="9 10">DSM 45671</strain>
    </source>
</reference>
<dbReference type="FunFam" id="3.30.1490.20:FF:000003">
    <property type="entry name" value="acetyl-CoA carboxylase isoform X1"/>
    <property type="match status" value="1"/>
</dbReference>
<dbReference type="NCBIfam" id="NF006367">
    <property type="entry name" value="PRK08591.1"/>
    <property type="match status" value="1"/>
</dbReference>
<dbReference type="Pfam" id="PF02786">
    <property type="entry name" value="CPSase_L_D2"/>
    <property type="match status" value="1"/>
</dbReference>
<dbReference type="SUPFAM" id="SSF51246">
    <property type="entry name" value="Rudiment single hybrid motif"/>
    <property type="match status" value="1"/>
</dbReference>
<dbReference type="OrthoDB" id="9760256at2"/>
<dbReference type="GO" id="GO:0005524">
    <property type="term" value="F:ATP binding"/>
    <property type="evidence" value="ECO:0007669"/>
    <property type="project" value="UniProtKB-UniRule"/>
</dbReference>
<dbReference type="NCBIfam" id="NF009471">
    <property type="entry name" value="PRK12833.1"/>
    <property type="match status" value="1"/>
</dbReference>
<dbReference type="EMBL" id="VIWU01000001">
    <property type="protein sequence ID" value="TWF79708.1"/>
    <property type="molecule type" value="Genomic_DNA"/>
</dbReference>
<feature type="domain" description="ATP-grasp" evidence="7">
    <location>
        <begin position="119"/>
        <end position="316"/>
    </location>
</feature>
<keyword evidence="3 6" id="KW-0547">Nucleotide-binding</keyword>
<dbReference type="PROSITE" id="PS50979">
    <property type="entry name" value="BC"/>
    <property type="match status" value="1"/>
</dbReference>
<evidence type="ECO:0000256" key="3">
    <source>
        <dbReference type="ARBA" id="ARBA00022741"/>
    </source>
</evidence>
<proteinExistence type="predicted"/>
<dbReference type="Proteomes" id="UP000321261">
    <property type="component" value="Unassembled WGS sequence"/>
</dbReference>
<keyword evidence="5" id="KW-0092">Biotin</keyword>
<gene>
    <name evidence="9" type="ORF">FHX44_115642</name>
</gene>
<name>A0A561SXW2_9PSEU</name>
<evidence type="ECO:0000259" key="7">
    <source>
        <dbReference type="PROSITE" id="PS50975"/>
    </source>
</evidence>
<evidence type="ECO:0000256" key="1">
    <source>
        <dbReference type="ARBA" id="ARBA00013263"/>
    </source>
</evidence>
<dbReference type="PANTHER" id="PTHR18866">
    <property type="entry name" value="CARBOXYLASE:PYRUVATE/ACETYL-COA/PROPIONYL-COA CARBOXYLASE"/>
    <property type="match status" value="1"/>
</dbReference>
<keyword evidence="10" id="KW-1185">Reference proteome</keyword>
<dbReference type="SUPFAM" id="SSF52440">
    <property type="entry name" value="PreATP-grasp domain"/>
    <property type="match status" value="1"/>
</dbReference>
<dbReference type="Gene3D" id="3.30.470.20">
    <property type="entry name" value="ATP-grasp fold, B domain"/>
    <property type="match status" value="1"/>
</dbReference>
<dbReference type="EC" id="6.3.4.14" evidence="1"/>
<accession>A0A561SXW2</accession>
<dbReference type="Pfam" id="PF02785">
    <property type="entry name" value="Biotin_carb_C"/>
    <property type="match status" value="1"/>
</dbReference>